<dbReference type="SMART" id="SM00318">
    <property type="entry name" value="SNc"/>
    <property type="match status" value="1"/>
</dbReference>
<keyword evidence="2" id="KW-0255">Endonuclease</keyword>
<dbReference type="Proteomes" id="UP000034329">
    <property type="component" value="Unassembled WGS sequence"/>
</dbReference>
<sequence length="215" mass="24064">MKRKVKVKGWKKVAVTGALTATLGLGFWASKAFYEVKEVIDGDTFITKEDRYVRLDRSVDAPEIDSCLGKEAKEELEKLVLNKKVFIKTSYVDDHRRMISSVYTINGNVGAAMLEKGLAVYVPKGEENKRILLEASRKAREVKIGVYSSVCTQSVNPKNSKCNIKGNVRQYGNHYSHPGCSSYGETLVQLHLGDKWFCTEREAKMAGFIKGGDCR</sequence>
<dbReference type="InterPro" id="IPR016071">
    <property type="entry name" value="Staphylococal_nuclease_OB-fold"/>
</dbReference>
<dbReference type="Gene3D" id="2.40.50.90">
    <property type="match status" value="1"/>
</dbReference>
<dbReference type="PROSITE" id="PS50830">
    <property type="entry name" value="TNASE_3"/>
    <property type="match status" value="1"/>
</dbReference>
<name>A0A0G1MNL5_9BACT</name>
<evidence type="ECO:0000259" key="4">
    <source>
        <dbReference type="PROSITE" id="PS50830"/>
    </source>
</evidence>
<accession>A0A0G1MNL5</accession>
<dbReference type="Pfam" id="PF00565">
    <property type="entry name" value="SNase"/>
    <property type="match status" value="1"/>
</dbReference>
<protein>
    <submittedName>
        <fullName evidence="5">Succinoglycan biosynthesis protein ExoI</fullName>
    </submittedName>
</protein>
<keyword evidence="1" id="KW-0540">Nuclease</keyword>
<keyword evidence="3" id="KW-0378">Hydrolase</keyword>
<reference evidence="5 6" key="1">
    <citation type="journal article" date="2015" name="Nature">
        <title>rRNA introns, odd ribosomes, and small enigmatic genomes across a large radiation of phyla.</title>
        <authorList>
            <person name="Brown C.T."/>
            <person name="Hug L.A."/>
            <person name="Thomas B.C."/>
            <person name="Sharon I."/>
            <person name="Castelle C.J."/>
            <person name="Singh A."/>
            <person name="Wilkins M.J."/>
            <person name="Williams K.H."/>
            <person name="Banfield J.F."/>
        </authorList>
    </citation>
    <scope>NUCLEOTIDE SEQUENCE [LARGE SCALE GENOMIC DNA]</scope>
</reference>
<evidence type="ECO:0000256" key="1">
    <source>
        <dbReference type="ARBA" id="ARBA00022722"/>
    </source>
</evidence>
<organism evidence="5 6">
    <name type="scientific">Candidatus Woesebacteria bacterium GW2011_GWB1_45_5</name>
    <dbReference type="NCBI Taxonomy" id="1618581"/>
    <lineage>
        <taxon>Bacteria</taxon>
        <taxon>Candidatus Woeseibacteriota</taxon>
    </lineage>
</organism>
<feature type="domain" description="TNase-like" evidence="4">
    <location>
        <begin position="30"/>
        <end position="149"/>
    </location>
</feature>
<dbReference type="PANTHER" id="PTHR12302">
    <property type="entry name" value="EBNA2 BINDING PROTEIN P100"/>
    <property type="match status" value="1"/>
</dbReference>
<evidence type="ECO:0000256" key="2">
    <source>
        <dbReference type="ARBA" id="ARBA00022759"/>
    </source>
</evidence>
<evidence type="ECO:0000256" key="3">
    <source>
        <dbReference type="ARBA" id="ARBA00022801"/>
    </source>
</evidence>
<dbReference type="GO" id="GO:0016787">
    <property type="term" value="F:hydrolase activity"/>
    <property type="evidence" value="ECO:0007669"/>
    <property type="project" value="UniProtKB-KW"/>
</dbReference>
<evidence type="ECO:0000313" key="6">
    <source>
        <dbReference type="Proteomes" id="UP000034329"/>
    </source>
</evidence>
<dbReference type="InterPro" id="IPR035437">
    <property type="entry name" value="SNase_OB-fold_sf"/>
</dbReference>
<gene>
    <name evidence="5" type="ORF">UX13_C0033G0002</name>
</gene>
<dbReference type="AlphaFoldDB" id="A0A0G1MNL5"/>
<dbReference type="SUPFAM" id="SSF50199">
    <property type="entry name" value="Staphylococcal nuclease"/>
    <property type="match status" value="1"/>
</dbReference>
<comment type="caution">
    <text evidence="5">The sequence shown here is derived from an EMBL/GenBank/DDBJ whole genome shotgun (WGS) entry which is preliminary data.</text>
</comment>
<dbReference type="PANTHER" id="PTHR12302:SF3">
    <property type="entry name" value="SERINE_THREONINE-PROTEIN KINASE 31"/>
    <property type="match status" value="1"/>
</dbReference>
<dbReference type="EMBL" id="LCLA01000033">
    <property type="protein sequence ID" value="KKU09692.1"/>
    <property type="molecule type" value="Genomic_DNA"/>
</dbReference>
<dbReference type="GO" id="GO:0004519">
    <property type="term" value="F:endonuclease activity"/>
    <property type="evidence" value="ECO:0007669"/>
    <property type="project" value="UniProtKB-KW"/>
</dbReference>
<evidence type="ECO:0000313" key="5">
    <source>
        <dbReference type="EMBL" id="KKU09692.1"/>
    </source>
</evidence>
<proteinExistence type="predicted"/>